<dbReference type="Pfam" id="PF01725">
    <property type="entry name" value="Ham1p_like"/>
    <property type="match status" value="1"/>
</dbReference>
<dbReference type="GO" id="GO:0009143">
    <property type="term" value="P:nucleoside triphosphate catabolic process"/>
    <property type="evidence" value="ECO:0007669"/>
    <property type="project" value="InterPro"/>
</dbReference>
<keyword evidence="2" id="KW-0378">Hydrolase</keyword>
<dbReference type="SUPFAM" id="SSF52972">
    <property type="entry name" value="ITPase-like"/>
    <property type="match status" value="1"/>
</dbReference>
<protein>
    <recommendedName>
        <fullName evidence="6">Non-canonical purine NTP pyrophosphatase</fullName>
    </recommendedName>
</protein>
<comment type="similarity">
    <text evidence="1">Belongs to the HAM1 NTPase family.</text>
</comment>
<dbReference type="GO" id="GO:0005737">
    <property type="term" value="C:cytoplasm"/>
    <property type="evidence" value="ECO:0007669"/>
    <property type="project" value="TreeGrafter"/>
</dbReference>
<evidence type="ECO:0000313" key="5">
    <source>
        <dbReference type="Proteomes" id="UP000319353"/>
    </source>
</evidence>
<dbReference type="InterPro" id="IPR029001">
    <property type="entry name" value="ITPase-like_fam"/>
</dbReference>
<sequence>MRTSDEHEVFHGECRGSIADRERGTGGFGFDPIFVPDGATKTFAEMTMTEKNAVSHRARAVDALLAHLQARKER</sequence>
<gene>
    <name evidence="4" type="ORF">E6H01_12475</name>
</gene>
<dbReference type="Proteomes" id="UP000319353">
    <property type="component" value="Unassembled WGS sequence"/>
</dbReference>
<reference evidence="4 5" key="1">
    <citation type="journal article" date="2019" name="Nat. Microbiol.">
        <title>Mediterranean grassland soil C-N compound turnover is dependent on rainfall and depth, and is mediated by genomically divergent microorganisms.</title>
        <authorList>
            <person name="Diamond S."/>
            <person name="Andeer P.F."/>
            <person name="Li Z."/>
            <person name="Crits-Christoph A."/>
            <person name="Burstein D."/>
            <person name="Anantharaman K."/>
            <person name="Lane K.R."/>
            <person name="Thomas B.C."/>
            <person name="Pan C."/>
            <person name="Northen T.R."/>
            <person name="Banfield J.F."/>
        </authorList>
    </citation>
    <scope>NUCLEOTIDE SEQUENCE [LARGE SCALE GENOMIC DNA]</scope>
    <source>
        <strain evidence="4">NP_4</strain>
    </source>
</reference>
<dbReference type="AlphaFoldDB" id="A0A537KS39"/>
<evidence type="ECO:0000256" key="1">
    <source>
        <dbReference type="ARBA" id="ARBA00008023"/>
    </source>
</evidence>
<evidence type="ECO:0000256" key="2">
    <source>
        <dbReference type="ARBA" id="ARBA00022801"/>
    </source>
</evidence>
<dbReference type="GO" id="GO:0047429">
    <property type="term" value="F:nucleoside triphosphate diphosphatase activity"/>
    <property type="evidence" value="ECO:0007669"/>
    <property type="project" value="InterPro"/>
</dbReference>
<feature type="region of interest" description="Disordered" evidence="3">
    <location>
        <begin position="1"/>
        <end position="24"/>
    </location>
</feature>
<evidence type="ECO:0000256" key="3">
    <source>
        <dbReference type="SAM" id="MobiDB-lite"/>
    </source>
</evidence>
<evidence type="ECO:0000313" key="4">
    <source>
        <dbReference type="EMBL" id="TMI98336.1"/>
    </source>
</evidence>
<dbReference type="InterPro" id="IPR002637">
    <property type="entry name" value="RdgB/HAM1"/>
</dbReference>
<dbReference type="PANTHER" id="PTHR11067">
    <property type="entry name" value="INOSINE TRIPHOSPHATE PYROPHOSPHATASE/HAM1 PROTEIN"/>
    <property type="match status" value="1"/>
</dbReference>
<dbReference type="PANTHER" id="PTHR11067:SF9">
    <property type="entry name" value="INOSINE TRIPHOSPHATE PYROPHOSPHATASE"/>
    <property type="match status" value="1"/>
</dbReference>
<dbReference type="Gene3D" id="3.90.950.10">
    <property type="match status" value="1"/>
</dbReference>
<comment type="caution">
    <text evidence="4">The sequence shown here is derived from an EMBL/GenBank/DDBJ whole genome shotgun (WGS) entry which is preliminary data.</text>
</comment>
<proteinExistence type="inferred from homology"/>
<dbReference type="EMBL" id="VBAL01000173">
    <property type="protein sequence ID" value="TMI98336.1"/>
    <property type="molecule type" value="Genomic_DNA"/>
</dbReference>
<name>A0A537KS39_9BACT</name>
<evidence type="ECO:0008006" key="6">
    <source>
        <dbReference type="Google" id="ProtNLM"/>
    </source>
</evidence>
<organism evidence="4 5">
    <name type="scientific">Candidatus Segetimicrobium genomatis</name>
    <dbReference type="NCBI Taxonomy" id="2569760"/>
    <lineage>
        <taxon>Bacteria</taxon>
        <taxon>Bacillati</taxon>
        <taxon>Candidatus Sysuimicrobiota</taxon>
        <taxon>Candidatus Sysuimicrobiia</taxon>
        <taxon>Candidatus Sysuimicrobiales</taxon>
        <taxon>Candidatus Segetimicrobiaceae</taxon>
        <taxon>Candidatus Segetimicrobium</taxon>
    </lineage>
</organism>
<accession>A0A537KS39</accession>